<evidence type="ECO:0000313" key="4">
    <source>
        <dbReference type="EMBL" id="MFD1629036.1"/>
    </source>
</evidence>
<dbReference type="SUPFAM" id="SSF53383">
    <property type="entry name" value="PLP-dependent transferases"/>
    <property type="match status" value="1"/>
</dbReference>
<dbReference type="Gene3D" id="3.90.1150.10">
    <property type="entry name" value="Aspartate Aminotransferase, domain 1"/>
    <property type="match status" value="1"/>
</dbReference>
<keyword evidence="4" id="KW-0032">Aminotransferase</keyword>
<keyword evidence="5" id="KW-1185">Reference proteome</keyword>
<organism evidence="4 5">
    <name type="scientific">Pseudopedobacter beijingensis</name>
    <dbReference type="NCBI Taxonomy" id="1207056"/>
    <lineage>
        <taxon>Bacteria</taxon>
        <taxon>Pseudomonadati</taxon>
        <taxon>Bacteroidota</taxon>
        <taxon>Sphingobacteriia</taxon>
        <taxon>Sphingobacteriales</taxon>
        <taxon>Sphingobacteriaceae</taxon>
        <taxon>Pseudopedobacter</taxon>
    </lineage>
</organism>
<gene>
    <name evidence="4" type="ORF">ACFSAH_04060</name>
</gene>
<dbReference type="PANTHER" id="PTHR30244:SF36">
    <property type="entry name" value="3-OXO-GLUCOSE-6-PHOSPHATE:GLUTAMATE AMINOTRANSFERASE"/>
    <property type="match status" value="1"/>
</dbReference>
<comment type="caution">
    <text evidence="4">The sequence shown here is derived from an EMBL/GenBank/DDBJ whole genome shotgun (WGS) entry which is preliminary data.</text>
</comment>
<keyword evidence="1 3" id="KW-0663">Pyridoxal phosphate</keyword>
<evidence type="ECO:0000313" key="5">
    <source>
        <dbReference type="Proteomes" id="UP001597118"/>
    </source>
</evidence>
<sequence length="371" mass="41736">MPDYNRIKMMDLPLEYQTHKGEIDAAMQAVLQRGDFIKGESVKQFEKAFANYLGVSNVVSCGNGTDALQLALMALGIGENDEVILPAFSYVAAIEAVSLLKAKPVLVDVDMKYFQIDTDNLKQKITSQTKAIIAVHLFGQCADIDVLADIAKQHHLYLIEDCAQSIGTTYSGKHLGTFGAIACTSFFPTKNLSCYGDGGALYTNDDDLAKKVRMLAAHGQSEKYRHHIVGVNSRLDSLHAALLNVKLNYLEKYLARKKEIVTLYKEQLDSLQDIQLPLIYRTVNHSWHQFTILVQHGKRDELRKYLKDHGIDSMVYYPLVLNQQEAYKHIVGYCPNSDSLIDKVLSLPIQPYLKNHEVSYICEIIHEFYGG</sequence>
<dbReference type="Proteomes" id="UP001597118">
    <property type="component" value="Unassembled WGS sequence"/>
</dbReference>
<accession>A0ABW4I8G5</accession>
<dbReference type="InterPro" id="IPR000653">
    <property type="entry name" value="DegT/StrS_aminotransferase"/>
</dbReference>
<evidence type="ECO:0000256" key="2">
    <source>
        <dbReference type="ARBA" id="ARBA00037999"/>
    </source>
</evidence>
<evidence type="ECO:0000256" key="1">
    <source>
        <dbReference type="ARBA" id="ARBA00022898"/>
    </source>
</evidence>
<dbReference type="InterPro" id="IPR015424">
    <property type="entry name" value="PyrdxlP-dep_Trfase"/>
</dbReference>
<reference evidence="5" key="1">
    <citation type="journal article" date="2019" name="Int. J. Syst. Evol. Microbiol.">
        <title>The Global Catalogue of Microorganisms (GCM) 10K type strain sequencing project: providing services to taxonomists for standard genome sequencing and annotation.</title>
        <authorList>
            <consortium name="The Broad Institute Genomics Platform"/>
            <consortium name="The Broad Institute Genome Sequencing Center for Infectious Disease"/>
            <person name="Wu L."/>
            <person name="Ma J."/>
        </authorList>
    </citation>
    <scope>NUCLEOTIDE SEQUENCE [LARGE SCALE GENOMIC DNA]</scope>
    <source>
        <strain evidence="5">CCUG 53762</strain>
    </source>
</reference>
<comment type="similarity">
    <text evidence="2 3">Belongs to the DegT/DnrJ/EryC1 family.</text>
</comment>
<dbReference type="Gene3D" id="3.40.640.10">
    <property type="entry name" value="Type I PLP-dependent aspartate aminotransferase-like (Major domain)"/>
    <property type="match status" value="1"/>
</dbReference>
<keyword evidence="4" id="KW-0808">Transferase</keyword>
<dbReference type="InterPro" id="IPR015422">
    <property type="entry name" value="PyrdxlP-dep_Trfase_small"/>
</dbReference>
<protein>
    <submittedName>
        <fullName evidence="4">DegT/DnrJ/EryC1/StrS family aminotransferase</fullName>
    </submittedName>
</protein>
<dbReference type="CDD" id="cd00616">
    <property type="entry name" value="AHBA_syn"/>
    <property type="match status" value="1"/>
</dbReference>
<dbReference type="RefSeq" id="WP_379661417.1">
    <property type="nucleotide sequence ID" value="NZ_JBHUDG010000003.1"/>
</dbReference>
<dbReference type="EMBL" id="JBHUDG010000003">
    <property type="protein sequence ID" value="MFD1629036.1"/>
    <property type="molecule type" value="Genomic_DNA"/>
</dbReference>
<proteinExistence type="inferred from homology"/>
<name>A0ABW4I8G5_9SPHI</name>
<dbReference type="PANTHER" id="PTHR30244">
    <property type="entry name" value="TRANSAMINASE"/>
    <property type="match status" value="1"/>
</dbReference>
<dbReference type="Pfam" id="PF01041">
    <property type="entry name" value="DegT_DnrJ_EryC1"/>
    <property type="match status" value="1"/>
</dbReference>
<dbReference type="InterPro" id="IPR015421">
    <property type="entry name" value="PyrdxlP-dep_Trfase_major"/>
</dbReference>
<dbReference type="PIRSF" id="PIRSF000390">
    <property type="entry name" value="PLP_StrS"/>
    <property type="match status" value="1"/>
</dbReference>
<evidence type="ECO:0000256" key="3">
    <source>
        <dbReference type="RuleBase" id="RU004508"/>
    </source>
</evidence>
<dbReference type="GO" id="GO:0008483">
    <property type="term" value="F:transaminase activity"/>
    <property type="evidence" value="ECO:0007669"/>
    <property type="project" value="UniProtKB-KW"/>
</dbReference>